<evidence type="ECO:0000256" key="1">
    <source>
        <dbReference type="ARBA" id="ARBA00023118"/>
    </source>
</evidence>
<protein>
    <submittedName>
        <fullName evidence="5">CRISPR type III-associated RAMP protein</fullName>
    </submittedName>
</protein>
<organism evidence="5 6">
    <name type="scientific">Propionibacterium ruminifibrarum</name>
    <dbReference type="NCBI Taxonomy" id="1962131"/>
    <lineage>
        <taxon>Bacteria</taxon>
        <taxon>Bacillati</taxon>
        <taxon>Actinomycetota</taxon>
        <taxon>Actinomycetes</taxon>
        <taxon>Propionibacteriales</taxon>
        <taxon>Propionibacteriaceae</taxon>
        <taxon>Propionibacterium</taxon>
    </lineage>
</organism>
<dbReference type="InterPro" id="IPR005537">
    <property type="entry name" value="RAMP_III_fam"/>
</dbReference>
<feature type="domain" description="CRISPR type III-associated protein" evidence="4">
    <location>
        <begin position="304"/>
        <end position="475"/>
    </location>
</feature>
<dbReference type="EMBL" id="OMOH01000013">
    <property type="protein sequence ID" value="SPF69427.1"/>
    <property type="molecule type" value="Genomic_DNA"/>
</dbReference>
<name>A0A375I7K6_9ACTN</name>
<evidence type="ECO:0000256" key="2">
    <source>
        <dbReference type="ARBA" id="ARBA00093789"/>
    </source>
</evidence>
<dbReference type="GO" id="GO:0051607">
    <property type="term" value="P:defense response to virus"/>
    <property type="evidence" value="ECO:0007669"/>
    <property type="project" value="UniProtKB-KW"/>
</dbReference>
<dbReference type="OrthoDB" id="5242922at2"/>
<feature type="region of interest" description="Disordered" evidence="3">
    <location>
        <begin position="268"/>
        <end position="319"/>
    </location>
</feature>
<dbReference type="Proteomes" id="UP000265962">
    <property type="component" value="Unassembled WGS sequence"/>
</dbReference>
<comment type="subunit">
    <text evidence="2">Part of the Csm effector complex that includes Cas10, Csm2, Csm3, Csm4 and Csm5.</text>
</comment>
<evidence type="ECO:0000259" key="4">
    <source>
        <dbReference type="Pfam" id="PF03787"/>
    </source>
</evidence>
<sequence>MRTRYELTVHLVTRSPLHSGGVDVPVDRSRSGSDREAEPRCFARDGHGNPVITGRSVKGALRAACERLAGDRIGGLGLLWGNQDRAAALTFHAIELDKTAVLTDPAGTEGDEGRSPLARRTGIAVDRYWGTAGDTALFAHEYVPAGRSLTLTITAQAGTSDGVSPVGGGAPQQGASPEQVEQLFGLILGLFKAGRVGFGGRRNAGWGRVELDGDEAWLLTRSELGSREGLLTWLAGGQNITERIRPADCSGDERARISIGWDSPSGILVAEPREKKANEPAEEADREPADGEPSSNETEPTRPLRCGPGKNDPLVLPGSSVRGALRSRASRIARTVLAARDMLGDQHDWSETGVHDQLANDPVLVRDLFGSTEHRGALTVLDTLATGHVSGRRITHNAGDRWTGGAAEGALYSEEVHDVDWNSIDLELDPGMLPEEADLNRRRAAWCLLGLTLAELAAGTLPLGSRGTRGLGQVRVTRIRVEGGTGIVGEPWDLHDEGSEPLPEQILARLRQVQIEPNPAAGDDGWTGWSSYLVEGEDA</sequence>
<dbReference type="AlphaFoldDB" id="A0A375I7K6"/>
<dbReference type="PANTHER" id="PTHR35579">
    <property type="entry name" value="CRISPR SYSTEM CMS ENDORIBONUCLEASE CSM3"/>
    <property type="match status" value="1"/>
</dbReference>
<dbReference type="InterPro" id="IPR052216">
    <property type="entry name" value="CRISPR_Csm3_endoribonuclease"/>
</dbReference>
<evidence type="ECO:0000256" key="3">
    <source>
        <dbReference type="SAM" id="MobiDB-lite"/>
    </source>
</evidence>
<dbReference type="RefSeq" id="WP_119716509.1">
    <property type="nucleotide sequence ID" value="NZ_OMOH01000013.1"/>
</dbReference>
<dbReference type="Pfam" id="PF03787">
    <property type="entry name" value="RAMPs"/>
    <property type="match status" value="2"/>
</dbReference>
<gene>
    <name evidence="5" type="ORF">PROPJV5_2412</name>
</gene>
<feature type="region of interest" description="Disordered" evidence="3">
    <location>
        <begin position="18"/>
        <end position="48"/>
    </location>
</feature>
<feature type="domain" description="CRISPR type III-associated protein" evidence="4">
    <location>
        <begin position="11"/>
        <end position="210"/>
    </location>
</feature>
<proteinExistence type="predicted"/>
<feature type="compositionally biased region" description="Basic and acidic residues" evidence="3">
    <location>
        <begin position="25"/>
        <end position="47"/>
    </location>
</feature>
<dbReference type="PANTHER" id="PTHR35579:SF3">
    <property type="entry name" value="CRISPR SYSTEM CMS ENDORIBONUCLEASE CSM3"/>
    <property type="match status" value="1"/>
</dbReference>
<evidence type="ECO:0000313" key="5">
    <source>
        <dbReference type="EMBL" id="SPF69427.1"/>
    </source>
</evidence>
<accession>A0A375I7K6</accession>
<reference evidence="6" key="1">
    <citation type="submission" date="2018-02" db="EMBL/GenBank/DDBJ databases">
        <authorList>
            <person name="Hornung B."/>
        </authorList>
    </citation>
    <scope>NUCLEOTIDE SEQUENCE [LARGE SCALE GENOMIC DNA]</scope>
</reference>
<dbReference type="CDD" id="cd09726">
    <property type="entry name" value="RAMP_I_III"/>
    <property type="match status" value="1"/>
</dbReference>
<keyword evidence="6" id="KW-1185">Reference proteome</keyword>
<evidence type="ECO:0000313" key="6">
    <source>
        <dbReference type="Proteomes" id="UP000265962"/>
    </source>
</evidence>
<keyword evidence="1" id="KW-0051">Antiviral defense</keyword>